<evidence type="ECO:0000313" key="3">
    <source>
        <dbReference type="Proteomes" id="UP000261846"/>
    </source>
</evidence>
<feature type="region of interest" description="Disordered" evidence="1">
    <location>
        <begin position="130"/>
        <end position="176"/>
    </location>
</feature>
<protein>
    <recommendedName>
        <fullName evidence="4">SAP domain-containing protein</fullName>
    </recommendedName>
</protein>
<dbReference type="RefSeq" id="YP_009808209.1">
    <property type="nucleotide sequence ID" value="NC_048038.1"/>
</dbReference>
<feature type="compositionally biased region" description="Acidic residues" evidence="1">
    <location>
        <begin position="208"/>
        <end position="250"/>
    </location>
</feature>
<evidence type="ECO:0000256" key="1">
    <source>
        <dbReference type="SAM" id="MobiDB-lite"/>
    </source>
</evidence>
<gene>
    <name evidence="2" type="primary">33</name>
    <name evidence="2" type="ORF">SEA_NEFERTHENA_33</name>
</gene>
<proteinExistence type="predicted"/>
<dbReference type="GeneID" id="54999107"/>
<sequence>MGKKITLDFSKVEERSGWNSKEMPEGLHEFKVELVDLKDANDGTAMWTYGLRPTNPKYKTRLFPYYCKHQANQLFKLRDLFTAAGIAVPKKRTALDPDAPVGKIIAAEVSDATGQYAGRSEIDGVYDRSIIDDDDRVADDEDEIEDDEVEDEEYDEDEDEGEEEGDEEEDDELREEIEALTLAALRKRAKGLGIDTDGVKKDELVELVLEEELAGDDEEDDEEDDDEDLGDEDLEDEDFDDEEDEEEEPEPAPRRRAAPAKKPAAKAPAKAAAPARRTVRRR</sequence>
<feature type="compositionally biased region" description="Acidic residues" evidence="1">
    <location>
        <begin position="132"/>
        <end position="175"/>
    </location>
</feature>
<evidence type="ECO:0000313" key="2">
    <source>
        <dbReference type="EMBL" id="AXQ52897.1"/>
    </source>
</evidence>
<keyword evidence="3" id="KW-1185">Reference proteome</keyword>
<organism evidence="2 3">
    <name type="scientific">Microbacterium phage Neferthena</name>
    <dbReference type="NCBI Taxonomy" id="2301539"/>
    <lineage>
        <taxon>Viruses</taxon>
        <taxon>Duplodnaviria</taxon>
        <taxon>Heunggongvirae</taxon>
        <taxon>Uroviricota</taxon>
        <taxon>Caudoviricetes</taxon>
        <taxon>Neferthenavirus</taxon>
        <taxon>Neferthenavirus neferthena</taxon>
    </lineage>
</organism>
<dbReference type="KEGG" id="vg:54999107"/>
<accession>A0A385D5A1</accession>
<feature type="region of interest" description="Disordered" evidence="1">
    <location>
        <begin position="207"/>
        <end position="282"/>
    </location>
</feature>
<reference evidence="2 3" key="1">
    <citation type="submission" date="2018-07" db="EMBL/GenBank/DDBJ databases">
        <authorList>
            <person name="Bray K.S."/>
            <person name="Carr Z.A."/>
            <person name="Cox A."/>
            <person name="Croney S.M."/>
            <person name="Francisco T.J."/>
            <person name="Gragg K.N."/>
            <person name="Gress-Byrd C.M."/>
            <person name="Holcomb E.R."/>
            <person name="Justice T.A."/>
            <person name="Latham E.D."/>
            <person name="Lovell F.C."/>
            <person name="Miller H.N."/>
            <person name="Quesada C."/>
            <person name="Radey J."/>
            <person name="Robinson P.M."/>
            <person name="Scott K.N."/>
            <person name="Smith C.E."/>
            <person name="Stamey B.D."/>
            <person name="Stanley G.P."/>
            <person name="Suchonic E.A."/>
            <person name="Taylor K.N."/>
            <person name="Weindel N.A."/>
            <person name="Wiseman B.T."/>
            <person name="Eckardt M.A."/>
            <person name="Gainey M.D."/>
            <person name="Wallen J.R."/>
            <person name="Garlena R.A."/>
            <person name="Russell D.A."/>
            <person name="Pope W.H."/>
            <person name="Jacobs-Sera D."/>
            <person name="Hatfull G.F."/>
        </authorList>
    </citation>
    <scope>NUCLEOTIDE SEQUENCE [LARGE SCALE GENOMIC DNA]</scope>
</reference>
<evidence type="ECO:0008006" key="4">
    <source>
        <dbReference type="Google" id="ProtNLM"/>
    </source>
</evidence>
<feature type="compositionally biased region" description="Low complexity" evidence="1">
    <location>
        <begin position="260"/>
        <end position="275"/>
    </location>
</feature>
<dbReference type="EMBL" id="MH697589">
    <property type="protein sequence ID" value="AXQ52897.1"/>
    <property type="molecule type" value="Genomic_DNA"/>
</dbReference>
<dbReference type="Proteomes" id="UP000261846">
    <property type="component" value="Segment"/>
</dbReference>
<name>A0A385D5A1_9CAUD</name>